<sequence>MDSGDKQVYEVLLVEDDPPIRERLAQALASQGDCSVTTADCLQQARILLASRRPDLIVSDLRLPDGLAVNLLAEARGRYPDVEILVISVLGDETTILAAIAAGASGYLLKDALPEDIHATALEVLSGGSPISPSIARFIVRRMRQQSAGAAEFVPTVGQESEGGAAATHLTPRELDILWGIAKGLTYNEIAERLGLSRHTVPTHSKAIYRKLQVQTRGEAVYEAIQQGLIKL</sequence>
<evidence type="ECO:0000256" key="2">
    <source>
        <dbReference type="ARBA" id="ARBA00023015"/>
    </source>
</evidence>
<reference evidence="8 9" key="1">
    <citation type="submission" date="2020-07" db="EMBL/GenBank/DDBJ databases">
        <title>Pusillimonas sp. nov., isolated from poultry manure in Taiwan.</title>
        <authorList>
            <person name="Lin S.-Y."/>
            <person name="Tang Y.-S."/>
            <person name="Young C.-C."/>
        </authorList>
    </citation>
    <scope>NUCLEOTIDE SEQUENCE [LARGE SCALE GENOMIC DNA]</scope>
    <source>
        <strain evidence="8 9">CC-YST705</strain>
    </source>
</reference>
<keyword evidence="2" id="KW-0805">Transcription regulation</keyword>
<feature type="domain" description="HTH luxR-type" evidence="6">
    <location>
        <begin position="163"/>
        <end position="228"/>
    </location>
</feature>
<dbReference type="SMART" id="SM00421">
    <property type="entry name" value="HTH_LUXR"/>
    <property type="match status" value="1"/>
</dbReference>
<dbReference type="PROSITE" id="PS50110">
    <property type="entry name" value="RESPONSE_REGULATORY"/>
    <property type="match status" value="1"/>
</dbReference>
<dbReference type="PANTHER" id="PTHR43214">
    <property type="entry name" value="TWO-COMPONENT RESPONSE REGULATOR"/>
    <property type="match status" value="1"/>
</dbReference>
<evidence type="ECO:0000256" key="4">
    <source>
        <dbReference type="ARBA" id="ARBA00023163"/>
    </source>
</evidence>
<dbReference type="Proteomes" id="UP000776983">
    <property type="component" value="Unassembled WGS sequence"/>
</dbReference>
<dbReference type="SUPFAM" id="SSF46894">
    <property type="entry name" value="C-terminal effector domain of the bipartite response regulators"/>
    <property type="match status" value="1"/>
</dbReference>
<dbReference type="PANTHER" id="PTHR43214:SF41">
    <property type="entry name" value="NITRATE_NITRITE RESPONSE REGULATOR PROTEIN NARP"/>
    <property type="match status" value="1"/>
</dbReference>
<proteinExistence type="predicted"/>
<feature type="modified residue" description="4-aspartylphosphate" evidence="5">
    <location>
        <position position="60"/>
    </location>
</feature>
<dbReference type="SMART" id="SM00448">
    <property type="entry name" value="REC"/>
    <property type="match status" value="1"/>
</dbReference>
<gene>
    <name evidence="8" type="ORF">H0484_00230</name>
</gene>
<keyword evidence="3" id="KW-0238">DNA-binding</keyword>
<dbReference type="Pfam" id="PF00196">
    <property type="entry name" value="GerE"/>
    <property type="match status" value="1"/>
</dbReference>
<evidence type="ECO:0000256" key="5">
    <source>
        <dbReference type="PROSITE-ProRule" id="PRU00169"/>
    </source>
</evidence>
<protein>
    <submittedName>
        <fullName evidence="8">Response regulator transcription factor</fullName>
    </submittedName>
</protein>
<dbReference type="InterPro" id="IPR036388">
    <property type="entry name" value="WH-like_DNA-bd_sf"/>
</dbReference>
<comment type="caution">
    <text evidence="8">The sequence shown here is derived from an EMBL/GenBank/DDBJ whole genome shotgun (WGS) entry which is preliminary data.</text>
</comment>
<dbReference type="InterPro" id="IPR001789">
    <property type="entry name" value="Sig_transdc_resp-reg_receiver"/>
</dbReference>
<dbReference type="Gene3D" id="1.10.10.10">
    <property type="entry name" value="Winged helix-like DNA-binding domain superfamily/Winged helix DNA-binding domain"/>
    <property type="match status" value="1"/>
</dbReference>
<dbReference type="InterPro" id="IPR058245">
    <property type="entry name" value="NreC/VraR/RcsB-like_REC"/>
</dbReference>
<keyword evidence="4" id="KW-0804">Transcription</keyword>
<evidence type="ECO:0000313" key="8">
    <source>
        <dbReference type="EMBL" id="MCB5362189.1"/>
    </source>
</evidence>
<dbReference type="Pfam" id="PF00072">
    <property type="entry name" value="Response_reg"/>
    <property type="match status" value="1"/>
</dbReference>
<dbReference type="InterPro" id="IPR000792">
    <property type="entry name" value="Tscrpt_reg_LuxR_C"/>
</dbReference>
<dbReference type="SUPFAM" id="SSF52172">
    <property type="entry name" value="CheY-like"/>
    <property type="match status" value="1"/>
</dbReference>
<dbReference type="EMBL" id="JACDXW010000001">
    <property type="protein sequence ID" value="MCB5362189.1"/>
    <property type="molecule type" value="Genomic_DNA"/>
</dbReference>
<evidence type="ECO:0000313" key="9">
    <source>
        <dbReference type="Proteomes" id="UP000776983"/>
    </source>
</evidence>
<feature type="domain" description="Response regulatory" evidence="7">
    <location>
        <begin position="10"/>
        <end position="125"/>
    </location>
</feature>
<evidence type="ECO:0000256" key="3">
    <source>
        <dbReference type="ARBA" id="ARBA00023125"/>
    </source>
</evidence>
<dbReference type="CDD" id="cd06170">
    <property type="entry name" value="LuxR_C_like"/>
    <property type="match status" value="1"/>
</dbReference>
<keyword evidence="1 5" id="KW-0597">Phosphoprotein</keyword>
<dbReference type="InterPro" id="IPR016032">
    <property type="entry name" value="Sig_transdc_resp-reg_C-effctor"/>
</dbReference>
<keyword evidence="9" id="KW-1185">Reference proteome</keyword>
<dbReference type="PROSITE" id="PS00622">
    <property type="entry name" value="HTH_LUXR_1"/>
    <property type="match status" value="1"/>
</dbReference>
<dbReference type="PRINTS" id="PR00038">
    <property type="entry name" value="HTHLUXR"/>
</dbReference>
<dbReference type="PROSITE" id="PS50043">
    <property type="entry name" value="HTH_LUXR_2"/>
    <property type="match status" value="1"/>
</dbReference>
<dbReference type="InterPro" id="IPR011006">
    <property type="entry name" value="CheY-like_superfamily"/>
</dbReference>
<accession>A0ABS8C832</accession>
<evidence type="ECO:0000256" key="1">
    <source>
        <dbReference type="ARBA" id="ARBA00022553"/>
    </source>
</evidence>
<dbReference type="Gene3D" id="3.40.50.2300">
    <property type="match status" value="1"/>
</dbReference>
<dbReference type="CDD" id="cd17535">
    <property type="entry name" value="REC_NarL-like"/>
    <property type="match status" value="1"/>
</dbReference>
<evidence type="ECO:0000259" key="7">
    <source>
        <dbReference type="PROSITE" id="PS50110"/>
    </source>
</evidence>
<name>A0ABS8C832_9BURK</name>
<evidence type="ECO:0000259" key="6">
    <source>
        <dbReference type="PROSITE" id="PS50043"/>
    </source>
</evidence>
<organism evidence="8 9">
    <name type="scientific">Mesopusillimonas faecipullorum</name>
    <dbReference type="NCBI Taxonomy" id="2755040"/>
    <lineage>
        <taxon>Bacteria</taxon>
        <taxon>Pseudomonadati</taxon>
        <taxon>Pseudomonadota</taxon>
        <taxon>Betaproteobacteria</taxon>
        <taxon>Burkholderiales</taxon>
        <taxon>Alcaligenaceae</taxon>
        <taxon>Mesopusillimonas</taxon>
    </lineage>
</organism>
<dbReference type="InterPro" id="IPR039420">
    <property type="entry name" value="WalR-like"/>
</dbReference>